<evidence type="ECO:0000256" key="3">
    <source>
        <dbReference type="ARBA" id="ARBA00032342"/>
    </source>
</evidence>
<evidence type="ECO:0000313" key="4">
    <source>
        <dbReference type="EMBL" id="OBS80150.1"/>
    </source>
</evidence>
<dbReference type="GO" id="GO:0006508">
    <property type="term" value="P:proteolysis"/>
    <property type="evidence" value="ECO:0007669"/>
    <property type="project" value="TreeGrafter"/>
</dbReference>
<keyword evidence="5" id="KW-1185">Reference proteome</keyword>
<comment type="subunit">
    <text evidence="2">Monomer. Interacts with AZGP1.</text>
</comment>
<dbReference type="InterPro" id="IPR014756">
    <property type="entry name" value="Ig_E-set"/>
</dbReference>
<accession>A0A1A6HQ76</accession>
<dbReference type="AlphaFoldDB" id="A0A1A6HQ76"/>
<dbReference type="InterPro" id="IPR007990">
    <property type="entry name" value="PIP"/>
</dbReference>
<dbReference type="PANTHER" id="PTHR15096:SF8">
    <property type="entry name" value="PROLACTIN-INDUCED PROTEIN"/>
    <property type="match status" value="1"/>
</dbReference>
<evidence type="ECO:0000256" key="2">
    <source>
        <dbReference type="ARBA" id="ARBA00025932"/>
    </source>
</evidence>
<evidence type="ECO:0000313" key="5">
    <source>
        <dbReference type="Proteomes" id="UP000092124"/>
    </source>
</evidence>
<feature type="non-terminal residue" evidence="4">
    <location>
        <position position="1"/>
    </location>
</feature>
<dbReference type="Gene3D" id="2.60.40.10">
    <property type="entry name" value="Immunoglobulins"/>
    <property type="match status" value="1"/>
</dbReference>
<dbReference type="Pfam" id="PF05326">
    <property type="entry name" value="SVA"/>
    <property type="match status" value="1"/>
</dbReference>
<comment type="similarity">
    <text evidence="1">Belongs to the PIP family.</text>
</comment>
<proteinExistence type="inferred from homology"/>
<evidence type="ECO:0000256" key="1">
    <source>
        <dbReference type="ARBA" id="ARBA00006819"/>
    </source>
</evidence>
<organism evidence="4 5">
    <name type="scientific">Neotoma lepida</name>
    <name type="common">Desert woodrat</name>
    <dbReference type="NCBI Taxonomy" id="56216"/>
    <lineage>
        <taxon>Eukaryota</taxon>
        <taxon>Metazoa</taxon>
        <taxon>Chordata</taxon>
        <taxon>Craniata</taxon>
        <taxon>Vertebrata</taxon>
        <taxon>Euteleostomi</taxon>
        <taxon>Mammalia</taxon>
        <taxon>Eutheria</taxon>
        <taxon>Euarchontoglires</taxon>
        <taxon>Glires</taxon>
        <taxon>Rodentia</taxon>
        <taxon>Myomorpha</taxon>
        <taxon>Muroidea</taxon>
        <taxon>Cricetidae</taxon>
        <taxon>Neotominae</taxon>
        <taxon>Neotoma</taxon>
    </lineage>
</organism>
<dbReference type="GO" id="GO:0002682">
    <property type="term" value="P:regulation of immune system process"/>
    <property type="evidence" value="ECO:0007669"/>
    <property type="project" value="TreeGrafter"/>
</dbReference>
<dbReference type="InterPro" id="IPR013783">
    <property type="entry name" value="Ig-like_fold"/>
</dbReference>
<dbReference type="OrthoDB" id="9587575at2759"/>
<dbReference type="GO" id="GO:0005615">
    <property type="term" value="C:extracellular space"/>
    <property type="evidence" value="ECO:0007669"/>
    <property type="project" value="TreeGrafter"/>
</dbReference>
<reference evidence="4 5" key="1">
    <citation type="submission" date="2016-06" db="EMBL/GenBank/DDBJ databases">
        <title>The Draft Genome Sequence and Annotation of the Desert Woodrat Neotoma lepida.</title>
        <authorList>
            <person name="Campbell M."/>
            <person name="Oakeson K.F."/>
            <person name="Yandell M."/>
            <person name="Halpert J.R."/>
            <person name="Dearing D."/>
        </authorList>
    </citation>
    <scope>NUCLEOTIDE SEQUENCE [LARGE SCALE GENOMIC DNA]</scope>
    <source>
        <strain evidence="4">417</strain>
        <tissue evidence="4">Liver</tissue>
    </source>
</reference>
<dbReference type="Proteomes" id="UP000092124">
    <property type="component" value="Unassembled WGS sequence"/>
</dbReference>
<sequence>VKVSTEDNPNIKYLSAHATYTACICTTNNFFWEIQVSGNSAFLLVANAVLQGKAEVVPAKGICPEGEKIYPVTNYLRTIAYEISL</sequence>
<name>A0A1A6HQ76_NEOLE</name>
<protein>
    <recommendedName>
        <fullName evidence="3">Prolactin-induced protein</fullName>
    </recommendedName>
</protein>
<dbReference type="SUPFAM" id="SSF81296">
    <property type="entry name" value="E set domains"/>
    <property type="match status" value="1"/>
</dbReference>
<dbReference type="EMBL" id="LZPO01017451">
    <property type="protein sequence ID" value="OBS80150.1"/>
    <property type="molecule type" value="Genomic_DNA"/>
</dbReference>
<comment type="caution">
    <text evidence="4">The sequence shown here is derived from an EMBL/GenBank/DDBJ whole genome shotgun (WGS) entry which is preliminary data.</text>
</comment>
<dbReference type="GO" id="GO:0004190">
    <property type="term" value="F:aspartic-type endopeptidase activity"/>
    <property type="evidence" value="ECO:0007669"/>
    <property type="project" value="TreeGrafter"/>
</dbReference>
<dbReference type="PANTHER" id="PTHR15096">
    <property type="entry name" value="PROLACTIN-INDUCIBLE PROTEIN/SEMINAL VESICLE ANTIGEN"/>
    <property type="match status" value="1"/>
</dbReference>
<gene>
    <name evidence="4" type="ORF">A6R68_21646</name>
</gene>